<dbReference type="AlphaFoldDB" id="A0A653BN37"/>
<evidence type="ECO:0000313" key="1">
    <source>
        <dbReference type="EMBL" id="VEN37023.1"/>
    </source>
</evidence>
<name>A0A653BN37_CALMS</name>
<dbReference type="EMBL" id="CAACVG010002909">
    <property type="protein sequence ID" value="VEN37023.1"/>
    <property type="molecule type" value="Genomic_DNA"/>
</dbReference>
<evidence type="ECO:0000313" key="2">
    <source>
        <dbReference type="Proteomes" id="UP000410492"/>
    </source>
</evidence>
<sequence>MLYIIIALSFLDNPISLSLSSGVKTAHSLPHIDCGDNRKK</sequence>
<proteinExistence type="predicted"/>
<protein>
    <submittedName>
        <fullName evidence="1">Uncharacterized protein</fullName>
    </submittedName>
</protein>
<organism evidence="1 2">
    <name type="scientific">Callosobruchus maculatus</name>
    <name type="common">Southern cowpea weevil</name>
    <name type="synonym">Pulse bruchid</name>
    <dbReference type="NCBI Taxonomy" id="64391"/>
    <lineage>
        <taxon>Eukaryota</taxon>
        <taxon>Metazoa</taxon>
        <taxon>Ecdysozoa</taxon>
        <taxon>Arthropoda</taxon>
        <taxon>Hexapoda</taxon>
        <taxon>Insecta</taxon>
        <taxon>Pterygota</taxon>
        <taxon>Neoptera</taxon>
        <taxon>Endopterygota</taxon>
        <taxon>Coleoptera</taxon>
        <taxon>Polyphaga</taxon>
        <taxon>Cucujiformia</taxon>
        <taxon>Chrysomeloidea</taxon>
        <taxon>Chrysomelidae</taxon>
        <taxon>Bruchinae</taxon>
        <taxon>Bruchini</taxon>
        <taxon>Callosobruchus</taxon>
    </lineage>
</organism>
<dbReference type="Proteomes" id="UP000410492">
    <property type="component" value="Unassembled WGS sequence"/>
</dbReference>
<keyword evidence="2" id="KW-1185">Reference proteome</keyword>
<accession>A0A653BN37</accession>
<reference evidence="1 2" key="1">
    <citation type="submission" date="2019-01" db="EMBL/GenBank/DDBJ databases">
        <authorList>
            <person name="Sayadi A."/>
        </authorList>
    </citation>
    <scope>NUCLEOTIDE SEQUENCE [LARGE SCALE GENOMIC DNA]</scope>
</reference>
<gene>
    <name evidence="1" type="ORF">CALMAC_LOCUS2408</name>
</gene>